<name>A0A6J1T788_FRAOC</name>
<feature type="compositionally biased region" description="Basic and acidic residues" evidence="1">
    <location>
        <begin position="1"/>
        <end position="19"/>
    </location>
</feature>
<accession>A0A6J1T788</accession>
<feature type="compositionally biased region" description="Basic and acidic residues" evidence="1">
    <location>
        <begin position="135"/>
        <end position="170"/>
    </location>
</feature>
<sequence length="264" mass="29933">MDENSERNEEEQNRDRGYKNEVTPGEDREDDEKMIVRDTEINGQENTQNSRGRRQRLKRQQQRKDKTRVKSSGRKAKEKLKSKLKRKLKNAKGKEQPESAGPSGTEPGQQESGPQIPEPAQLKVSLERNEEEEQNRDGGDENKVAPGDDRKGDKEMIIGDADRIRQEKTQNSRGRRQRLKRQQQRKDKTRVKSIGKIAREKIKSKLKRKLKKAKGKDQPANAGSGTEPGSGQQGSGPQTREPAPNLSKVSRSSINFENDKADST</sequence>
<proteinExistence type="predicted"/>
<dbReference type="GeneID" id="113212902"/>
<feature type="compositionally biased region" description="Basic residues" evidence="1">
    <location>
        <begin position="173"/>
        <end position="193"/>
    </location>
</feature>
<feature type="compositionally biased region" description="Basic residues" evidence="1">
    <location>
        <begin position="51"/>
        <end position="91"/>
    </location>
</feature>
<gene>
    <name evidence="3" type="primary">LOC113212902</name>
</gene>
<dbReference type="AlphaFoldDB" id="A0A6J1T788"/>
<evidence type="ECO:0000256" key="1">
    <source>
        <dbReference type="SAM" id="MobiDB-lite"/>
    </source>
</evidence>
<dbReference type="KEGG" id="foc:113212902"/>
<evidence type="ECO:0000313" key="2">
    <source>
        <dbReference type="Proteomes" id="UP000504606"/>
    </source>
</evidence>
<organism evidence="2 3">
    <name type="scientific">Frankliniella occidentalis</name>
    <name type="common">Western flower thrips</name>
    <name type="synonym">Euthrips occidentalis</name>
    <dbReference type="NCBI Taxonomy" id="133901"/>
    <lineage>
        <taxon>Eukaryota</taxon>
        <taxon>Metazoa</taxon>
        <taxon>Ecdysozoa</taxon>
        <taxon>Arthropoda</taxon>
        <taxon>Hexapoda</taxon>
        <taxon>Insecta</taxon>
        <taxon>Pterygota</taxon>
        <taxon>Neoptera</taxon>
        <taxon>Paraneoptera</taxon>
        <taxon>Thysanoptera</taxon>
        <taxon>Terebrantia</taxon>
        <taxon>Thripoidea</taxon>
        <taxon>Thripidae</taxon>
        <taxon>Frankliniella</taxon>
    </lineage>
</organism>
<feature type="compositionally biased region" description="Basic residues" evidence="1">
    <location>
        <begin position="204"/>
        <end position="214"/>
    </location>
</feature>
<reference evidence="3" key="1">
    <citation type="submission" date="2025-08" db="UniProtKB">
        <authorList>
            <consortium name="RefSeq"/>
        </authorList>
    </citation>
    <scope>IDENTIFICATION</scope>
    <source>
        <tissue evidence="3">Whole organism</tissue>
    </source>
</reference>
<keyword evidence="2" id="KW-1185">Reference proteome</keyword>
<feature type="compositionally biased region" description="Basic and acidic residues" evidence="1">
    <location>
        <begin position="31"/>
        <end position="40"/>
    </location>
</feature>
<feature type="compositionally biased region" description="Polar residues" evidence="1">
    <location>
        <begin position="41"/>
        <end position="50"/>
    </location>
</feature>
<protein>
    <submittedName>
        <fullName evidence="3">Uncharacterized protein LOC113212902</fullName>
    </submittedName>
</protein>
<feature type="region of interest" description="Disordered" evidence="1">
    <location>
        <begin position="1"/>
        <end position="264"/>
    </location>
</feature>
<dbReference type="RefSeq" id="XP_026287545.1">
    <property type="nucleotide sequence ID" value="XM_026431760.2"/>
</dbReference>
<dbReference type="Proteomes" id="UP000504606">
    <property type="component" value="Unplaced"/>
</dbReference>
<evidence type="ECO:0000313" key="3">
    <source>
        <dbReference type="RefSeq" id="XP_026287545.1"/>
    </source>
</evidence>
<feature type="compositionally biased region" description="Polar residues" evidence="1">
    <location>
        <begin position="247"/>
        <end position="256"/>
    </location>
</feature>